<feature type="domain" description="Mycothiol-dependent maleylpyruvate isomerase metal-binding" evidence="1">
    <location>
        <begin position="13"/>
        <end position="131"/>
    </location>
</feature>
<dbReference type="Pfam" id="PF11716">
    <property type="entry name" value="MDMPI_N"/>
    <property type="match status" value="1"/>
</dbReference>
<dbReference type="NCBIfam" id="TIGR03083">
    <property type="entry name" value="maleylpyruvate isomerase family mycothiol-dependent enzyme"/>
    <property type="match status" value="1"/>
</dbReference>
<gene>
    <name evidence="2" type="ORF">WDS16_09410</name>
</gene>
<evidence type="ECO:0000259" key="1">
    <source>
        <dbReference type="Pfam" id="PF11716"/>
    </source>
</evidence>
<dbReference type="InterPro" id="IPR034660">
    <property type="entry name" value="DinB/YfiT-like"/>
</dbReference>
<evidence type="ECO:0000313" key="2">
    <source>
        <dbReference type="EMBL" id="WXG70684.1"/>
    </source>
</evidence>
<sequence length="199" mass="21358">MTTPDIDPRPLYRDALDWVATLIREVRTEQLPLPTPCTEFDVATLIGHQLAGVRRAATMGNGGSAESVPFVLEGFGDPTSAYLAEASAAMKAWEDDAKLDTTVAAPWGVVPGRAAMWAYLNETLVHGWDLAVATGQSYEAPPEMVTHVLTAATTAIPAETRNFMPFDEVVEARPGAGPTERLANWSGRVSDPWIPALLG</sequence>
<proteinExistence type="predicted"/>
<dbReference type="InterPro" id="IPR017520">
    <property type="entry name" value="CHP03086"/>
</dbReference>
<dbReference type="RefSeq" id="WP_338892249.1">
    <property type="nucleotide sequence ID" value="NZ_CP147846.1"/>
</dbReference>
<keyword evidence="3" id="KW-1185">Reference proteome</keyword>
<reference evidence="2 3" key="1">
    <citation type="submission" date="2024-03" db="EMBL/GenBank/DDBJ databases">
        <title>Natural products discovery in diverse microorganisms through a two-stage MS feature dereplication strategy.</title>
        <authorList>
            <person name="Zhang R."/>
        </authorList>
    </citation>
    <scope>NUCLEOTIDE SEQUENCE [LARGE SCALE GENOMIC DNA]</scope>
    <source>
        <strain evidence="2 3">18930</strain>
    </source>
</reference>
<dbReference type="SUPFAM" id="SSF109854">
    <property type="entry name" value="DinB/YfiT-like putative metalloenzymes"/>
    <property type="match status" value="1"/>
</dbReference>
<dbReference type="InterPro" id="IPR024344">
    <property type="entry name" value="MDMPI_metal-binding"/>
</dbReference>
<dbReference type="Gene3D" id="1.20.120.450">
    <property type="entry name" value="dinb family like domain"/>
    <property type="match status" value="1"/>
</dbReference>
<dbReference type="NCBIfam" id="TIGR03086">
    <property type="entry name" value="TIGR03086 family metal-binding protein"/>
    <property type="match status" value="1"/>
</dbReference>
<dbReference type="EMBL" id="CP147846">
    <property type="protein sequence ID" value="WXG70684.1"/>
    <property type="molecule type" value="Genomic_DNA"/>
</dbReference>
<name>A0ABZ2PNQ9_9NOCA</name>
<protein>
    <submittedName>
        <fullName evidence="2">TIGR03086 family metal-binding protein</fullName>
    </submittedName>
</protein>
<dbReference type="InterPro" id="IPR017517">
    <property type="entry name" value="Maleyloyr_isom"/>
</dbReference>
<dbReference type="Proteomes" id="UP001432000">
    <property type="component" value="Chromosome"/>
</dbReference>
<accession>A0ABZ2PNQ9</accession>
<organism evidence="2 3">
    <name type="scientific">Rhodococcus sovatensis</name>
    <dbReference type="NCBI Taxonomy" id="1805840"/>
    <lineage>
        <taxon>Bacteria</taxon>
        <taxon>Bacillati</taxon>
        <taxon>Actinomycetota</taxon>
        <taxon>Actinomycetes</taxon>
        <taxon>Mycobacteriales</taxon>
        <taxon>Nocardiaceae</taxon>
        <taxon>Rhodococcus</taxon>
    </lineage>
</organism>
<evidence type="ECO:0000313" key="3">
    <source>
        <dbReference type="Proteomes" id="UP001432000"/>
    </source>
</evidence>